<proteinExistence type="predicted"/>
<evidence type="ECO:0008006" key="4">
    <source>
        <dbReference type="Google" id="ProtNLM"/>
    </source>
</evidence>
<feature type="transmembrane region" description="Helical" evidence="1">
    <location>
        <begin position="503"/>
        <end position="524"/>
    </location>
</feature>
<protein>
    <recommendedName>
        <fullName evidence="4">Glycosyltransferase RgtA/B/C/D-like domain-containing protein</fullName>
    </recommendedName>
</protein>
<feature type="transmembrane region" description="Helical" evidence="1">
    <location>
        <begin position="259"/>
        <end position="280"/>
    </location>
</feature>
<organism evidence="2 3">
    <name type="scientific">Bradyrhizobium amphicarpaeae</name>
    <dbReference type="NCBI Taxonomy" id="1404768"/>
    <lineage>
        <taxon>Bacteria</taxon>
        <taxon>Pseudomonadati</taxon>
        <taxon>Pseudomonadota</taxon>
        <taxon>Alphaproteobacteria</taxon>
        <taxon>Hyphomicrobiales</taxon>
        <taxon>Nitrobacteraceae</taxon>
        <taxon>Bradyrhizobium</taxon>
    </lineage>
</organism>
<sequence length="726" mass="78465">MTAPFLVAALGLLVKIPPEVQLFSGGYLTAWNSLCLAILAPYVVLAFIGMGALFVRPLADEDICLDTADLLVLQFFGGAAVCSLIGVCLGAAGLLFPWITIPFLTGLVVWYFGQHLRQPSRTSWAPSTAAEWLLIGLLGLSGLVLLLVKGVVLDATRGDIPQLYLPLLADLQNRHTFWLDLEKPKLFWFLLGRGHGADMLLVSFGGPLAHQILSVVYLLSITALVHRMAARLTTGWILPGCAALIAMWSSFIGLETGRFHYETGAFLLFVCWAGVLFATAKARVISRALVPAVISIAIMVPQAAIIAAAFLMAGAGAGWFAHGPRGIVRPLVVAAIGLGTAALGLLVNQFYLGIAEVNPIGVFMPLINVERFRQISSLDLMVYVNNAQGINYAGFSMLDVVAALRRCWLVLSNLFVAPHFWAYPAFIVACAALPNVRRPQENGPFAVGLGLSLLAVVCIITLTSHGSLERMLAFRSVATPLIAISVIVPLAGVFRQYRLQDRFVSLPSAAIAVCLATLVAVVVARSQGEITWGRTKGALAYVTGRIGLVDTAPSFADLDPRRCLEVSRHVPSGWRILPVNSALRFLPTCAESPLLPAGRVVDTLHPVFLPDYGDVLLGPSPVSIAALRRYNVNAFYIESDRLDFWAHGQSPLFDPDSMQRYLDVLHVGADYVLLTWKGLGVPMSDAQVAAITELRNRSRVTRGSKEYWDGIAALAAWRSRQVSAQK</sequence>
<keyword evidence="1" id="KW-0812">Transmembrane</keyword>
<feature type="transmembrane region" description="Helical" evidence="1">
    <location>
        <begin position="292"/>
        <end position="321"/>
    </location>
</feature>
<dbReference type="RefSeq" id="WP_094895409.1">
    <property type="nucleotide sequence ID" value="NZ_CP029426.2"/>
</dbReference>
<feature type="transmembrane region" description="Helical" evidence="1">
    <location>
        <begin position="95"/>
        <end position="112"/>
    </location>
</feature>
<feature type="transmembrane region" description="Helical" evidence="1">
    <location>
        <begin position="232"/>
        <end position="253"/>
    </location>
</feature>
<feature type="transmembrane region" description="Helical" evidence="1">
    <location>
        <begin position="477"/>
        <end position="497"/>
    </location>
</feature>
<reference evidence="2 3" key="2">
    <citation type="journal article" date="2019" name="Int. J. Syst. Evol. Microbiol.">
        <title>Description and complete genome sequence of Bradyrhizobium amphicarpaeae sp. nov., harbouring photosystem and nitrogen-fixation genes.</title>
        <authorList>
            <person name="Bromfield E.S.P."/>
            <person name="Cloutier S."/>
            <person name="Nguyen H.D.T."/>
        </authorList>
    </citation>
    <scope>NUCLEOTIDE SEQUENCE [LARGE SCALE GENOMIC DNA]</scope>
    <source>
        <strain evidence="2 3">39S1MB</strain>
    </source>
</reference>
<feature type="transmembrane region" description="Helical" evidence="1">
    <location>
        <begin position="414"/>
        <end position="434"/>
    </location>
</feature>
<feature type="transmembrane region" description="Helical" evidence="1">
    <location>
        <begin position="132"/>
        <end position="152"/>
    </location>
</feature>
<keyword evidence="3" id="KW-1185">Reference proteome</keyword>
<name>A0A2U8PVS0_9BRAD</name>
<feature type="transmembrane region" description="Helical" evidence="1">
    <location>
        <begin position="327"/>
        <end position="347"/>
    </location>
</feature>
<reference evidence="2 3" key="1">
    <citation type="journal article" date="2017" name="Syst. Appl. Microbiol.">
        <title>Soybeans inoculated with root zone soils of Canadian native legumes harbour diverse and novel Bradyrhizobium spp. that possess agricultural potential.</title>
        <authorList>
            <person name="Bromfield E.S.P."/>
            <person name="Cloutier S."/>
            <person name="Tambong J.T."/>
            <person name="Tran Thi T.V."/>
        </authorList>
    </citation>
    <scope>NUCLEOTIDE SEQUENCE [LARGE SCALE GENOMIC DNA]</scope>
    <source>
        <strain evidence="2 3">39S1MB</strain>
    </source>
</reference>
<keyword evidence="1" id="KW-1133">Transmembrane helix</keyword>
<gene>
    <name evidence="2" type="ORF">CIT40_19170</name>
</gene>
<dbReference type="AlphaFoldDB" id="A0A2U8PVS0"/>
<feature type="transmembrane region" description="Helical" evidence="1">
    <location>
        <begin position="446"/>
        <end position="465"/>
    </location>
</feature>
<accession>A0A2U8PVS0</accession>
<evidence type="ECO:0000256" key="1">
    <source>
        <dbReference type="SAM" id="Phobius"/>
    </source>
</evidence>
<dbReference type="KEGG" id="brq:CIT40_19170"/>
<dbReference type="Proteomes" id="UP000215884">
    <property type="component" value="Chromosome"/>
</dbReference>
<feature type="transmembrane region" description="Helical" evidence="1">
    <location>
        <begin position="70"/>
        <end position="89"/>
    </location>
</feature>
<dbReference type="OrthoDB" id="8170702at2"/>
<evidence type="ECO:0000313" key="3">
    <source>
        <dbReference type="Proteomes" id="UP000215884"/>
    </source>
</evidence>
<dbReference type="EMBL" id="CP029426">
    <property type="protein sequence ID" value="AWM01947.1"/>
    <property type="molecule type" value="Genomic_DNA"/>
</dbReference>
<keyword evidence="1" id="KW-0472">Membrane</keyword>
<evidence type="ECO:0000313" key="2">
    <source>
        <dbReference type="EMBL" id="AWM01947.1"/>
    </source>
</evidence>
<feature type="transmembrane region" description="Helical" evidence="1">
    <location>
        <begin position="38"/>
        <end position="58"/>
    </location>
</feature>